<dbReference type="Gene3D" id="3.20.20.100">
    <property type="entry name" value="NADP-dependent oxidoreductase domain"/>
    <property type="match status" value="1"/>
</dbReference>
<protein>
    <submittedName>
        <fullName evidence="3">Oxidoreductase sirO</fullName>
    </submittedName>
</protein>
<feature type="domain" description="NADP-dependent oxidoreductase" evidence="2">
    <location>
        <begin position="122"/>
        <end position="334"/>
    </location>
</feature>
<organism evidence="3 4">
    <name type="scientific">Lachnellula arida</name>
    <dbReference type="NCBI Taxonomy" id="1316785"/>
    <lineage>
        <taxon>Eukaryota</taxon>
        <taxon>Fungi</taxon>
        <taxon>Dikarya</taxon>
        <taxon>Ascomycota</taxon>
        <taxon>Pezizomycotina</taxon>
        <taxon>Leotiomycetes</taxon>
        <taxon>Helotiales</taxon>
        <taxon>Lachnaceae</taxon>
        <taxon>Lachnellula</taxon>
    </lineage>
</organism>
<accession>A0A8T9BB32</accession>
<evidence type="ECO:0000256" key="1">
    <source>
        <dbReference type="ARBA" id="ARBA00023002"/>
    </source>
</evidence>
<evidence type="ECO:0000313" key="4">
    <source>
        <dbReference type="Proteomes" id="UP000469559"/>
    </source>
</evidence>
<keyword evidence="1" id="KW-0560">Oxidoreductase</keyword>
<dbReference type="CDD" id="cd19075">
    <property type="entry name" value="AKR_AKR7A1-5"/>
    <property type="match status" value="1"/>
</dbReference>
<dbReference type="AlphaFoldDB" id="A0A8T9BB32"/>
<dbReference type="OrthoDB" id="48988at2759"/>
<gene>
    <name evidence="3" type="primary">sirO_3</name>
    <name evidence="3" type="ORF">LARI1_G004612</name>
</gene>
<evidence type="ECO:0000313" key="3">
    <source>
        <dbReference type="EMBL" id="TVY15593.1"/>
    </source>
</evidence>
<dbReference type="PANTHER" id="PTHR43364">
    <property type="entry name" value="NADH-SPECIFIC METHYLGLYOXAL REDUCTASE-RELATED"/>
    <property type="match status" value="1"/>
</dbReference>
<dbReference type="GO" id="GO:0016491">
    <property type="term" value="F:oxidoreductase activity"/>
    <property type="evidence" value="ECO:0007669"/>
    <property type="project" value="UniProtKB-KW"/>
</dbReference>
<dbReference type="InterPro" id="IPR050523">
    <property type="entry name" value="AKR_Detox_Biosynth"/>
</dbReference>
<dbReference type="InterPro" id="IPR023210">
    <property type="entry name" value="NADP_OxRdtase_dom"/>
</dbReference>
<dbReference type="InterPro" id="IPR036812">
    <property type="entry name" value="NAD(P)_OxRdtase_dom_sf"/>
</dbReference>
<feature type="domain" description="NADP-dependent oxidoreductase" evidence="2">
    <location>
        <begin position="6"/>
        <end position="111"/>
    </location>
</feature>
<reference evidence="3 4" key="1">
    <citation type="submission" date="2018-05" db="EMBL/GenBank/DDBJ databases">
        <title>Whole genome sequencing for identification of molecular markers to develop diagnostic detection tools for the regulated plant pathogen Lachnellula willkommii.</title>
        <authorList>
            <person name="Giroux E."/>
            <person name="Bilodeau G."/>
        </authorList>
    </citation>
    <scope>NUCLEOTIDE SEQUENCE [LARGE SCALE GENOMIC DNA]</scope>
    <source>
        <strain evidence="3 4">CBS 203.66</strain>
    </source>
</reference>
<keyword evidence="4" id="KW-1185">Reference proteome</keyword>
<proteinExistence type="predicted"/>
<evidence type="ECO:0000259" key="2">
    <source>
        <dbReference type="Pfam" id="PF00248"/>
    </source>
</evidence>
<name>A0A8T9BB32_9HELO</name>
<dbReference type="PANTHER" id="PTHR43364:SF4">
    <property type="entry name" value="NAD(P)-LINKED OXIDOREDUCTASE SUPERFAMILY PROTEIN"/>
    <property type="match status" value="1"/>
</dbReference>
<sequence>MSSPSIIMGTGGFGVTWSKDDLGALARALKEAGIDPIDTAALYPVGASGLSEKLVGEGKFGEHGFQIDSKILFSGDGSGNLTAPKIQESLSKTFDSLKVASVSLLQNHFNIDIETYQKFGGQLNVLYCHGPDKTTPIAEQAAAFDAEYRNGKFQRLGVCNLSPEMLKEWLFVATEKGYVKPSVFQGQYNLLSRTYESTLFPLLREHGISFVAFSPLAGGFLTGKLTFSSGAEDLKATRFEVSDTNFMGMGYRHWYDKPSMHAAVQKMEGLCKENGVSLTAAAWRWILYHSPLEAGHGDAVIVGPRNLEQLQSYDEIAKQGPLTDDLAQALNDLWEGVAQDAAGIVVY</sequence>
<comment type="caution">
    <text evidence="3">The sequence shown here is derived from an EMBL/GenBank/DDBJ whole genome shotgun (WGS) entry which is preliminary data.</text>
</comment>
<dbReference type="SUPFAM" id="SSF51430">
    <property type="entry name" value="NAD(P)-linked oxidoreductase"/>
    <property type="match status" value="1"/>
</dbReference>
<dbReference type="Proteomes" id="UP000469559">
    <property type="component" value="Unassembled WGS sequence"/>
</dbReference>
<dbReference type="Pfam" id="PF00248">
    <property type="entry name" value="Aldo_ket_red"/>
    <property type="match status" value="2"/>
</dbReference>
<dbReference type="EMBL" id="QGMF01000478">
    <property type="protein sequence ID" value="TVY15593.1"/>
    <property type="molecule type" value="Genomic_DNA"/>
</dbReference>